<dbReference type="Proteomes" id="UP000008144">
    <property type="component" value="Chromosome 5"/>
</dbReference>
<evidence type="ECO:0000313" key="2">
    <source>
        <dbReference type="Proteomes" id="UP000008144"/>
    </source>
</evidence>
<proteinExistence type="predicted"/>
<dbReference type="Ensembl" id="ENSCINT00000036009.1">
    <property type="protein sequence ID" value="ENSCINP00000031861.1"/>
    <property type="gene ID" value="ENSCING00000025182.1"/>
</dbReference>
<reference evidence="1" key="3">
    <citation type="submission" date="2025-08" db="UniProtKB">
        <authorList>
            <consortium name="Ensembl"/>
        </authorList>
    </citation>
    <scope>IDENTIFICATION</scope>
</reference>
<reference evidence="1" key="2">
    <citation type="journal article" date="2008" name="Genome Biol.">
        <title>Improved genome assembly and evidence-based global gene model set for the chordate Ciona intestinalis: new insight into intron and operon populations.</title>
        <authorList>
            <person name="Satou Y."/>
            <person name="Mineta K."/>
            <person name="Ogasawara M."/>
            <person name="Sasakura Y."/>
            <person name="Shoguchi E."/>
            <person name="Ueno K."/>
            <person name="Yamada L."/>
            <person name="Matsumoto J."/>
            <person name="Wasserscheid J."/>
            <person name="Dewar K."/>
            <person name="Wiley G.B."/>
            <person name="Macmil S.L."/>
            <person name="Roe B.A."/>
            <person name="Zeller R.W."/>
            <person name="Hastings K.E."/>
            <person name="Lemaire P."/>
            <person name="Lindquist E."/>
            <person name="Endo T."/>
            <person name="Hotta K."/>
            <person name="Inaba K."/>
        </authorList>
    </citation>
    <scope>NUCLEOTIDE SEQUENCE [LARGE SCALE GENOMIC DNA]</scope>
    <source>
        <strain evidence="1">wild type</strain>
    </source>
</reference>
<name>H2XQC7_CIOIN</name>
<dbReference type="AlphaFoldDB" id="H2XQC7"/>
<reference evidence="2" key="1">
    <citation type="journal article" date="2002" name="Science">
        <title>The draft genome of Ciona intestinalis: insights into chordate and vertebrate origins.</title>
        <authorList>
            <person name="Dehal P."/>
            <person name="Satou Y."/>
            <person name="Campbell R.K."/>
            <person name="Chapman J."/>
            <person name="Degnan B."/>
            <person name="De Tomaso A."/>
            <person name="Davidson B."/>
            <person name="Di Gregorio A."/>
            <person name="Gelpke M."/>
            <person name="Goodstein D.M."/>
            <person name="Harafuji N."/>
            <person name="Hastings K.E."/>
            <person name="Ho I."/>
            <person name="Hotta K."/>
            <person name="Huang W."/>
            <person name="Kawashima T."/>
            <person name="Lemaire P."/>
            <person name="Martinez D."/>
            <person name="Meinertzhagen I.A."/>
            <person name="Necula S."/>
            <person name="Nonaka M."/>
            <person name="Putnam N."/>
            <person name="Rash S."/>
            <person name="Saiga H."/>
            <person name="Satake M."/>
            <person name="Terry A."/>
            <person name="Yamada L."/>
            <person name="Wang H.G."/>
            <person name="Awazu S."/>
            <person name="Azumi K."/>
            <person name="Boore J."/>
            <person name="Branno M."/>
            <person name="Chin-Bow S."/>
            <person name="DeSantis R."/>
            <person name="Doyle S."/>
            <person name="Francino P."/>
            <person name="Keys D.N."/>
            <person name="Haga S."/>
            <person name="Hayashi H."/>
            <person name="Hino K."/>
            <person name="Imai K.S."/>
            <person name="Inaba K."/>
            <person name="Kano S."/>
            <person name="Kobayashi K."/>
            <person name="Kobayashi M."/>
            <person name="Lee B.I."/>
            <person name="Makabe K.W."/>
            <person name="Manohar C."/>
            <person name="Matassi G."/>
            <person name="Medina M."/>
            <person name="Mochizuki Y."/>
            <person name="Mount S."/>
            <person name="Morishita T."/>
            <person name="Miura S."/>
            <person name="Nakayama A."/>
            <person name="Nishizaka S."/>
            <person name="Nomoto H."/>
            <person name="Ohta F."/>
            <person name="Oishi K."/>
            <person name="Rigoutsos I."/>
            <person name="Sano M."/>
            <person name="Sasaki A."/>
            <person name="Sasakura Y."/>
            <person name="Shoguchi E."/>
            <person name="Shin-i T."/>
            <person name="Spagnuolo A."/>
            <person name="Stainier D."/>
            <person name="Suzuki M.M."/>
            <person name="Tassy O."/>
            <person name="Takatori N."/>
            <person name="Tokuoka M."/>
            <person name="Yagi K."/>
            <person name="Yoshizaki F."/>
            <person name="Wada S."/>
            <person name="Zhang C."/>
            <person name="Hyatt P.D."/>
            <person name="Larimer F."/>
            <person name="Detter C."/>
            <person name="Doggett N."/>
            <person name="Glavina T."/>
            <person name="Hawkins T."/>
            <person name="Richardson P."/>
            <person name="Lucas S."/>
            <person name="Kohara Y."/>
            <person name="Levine M."/>
            <person name="Satoh N."/>
            <person name="Rokhsar D.S."/>
        </authorList>
    </citation>
    <scope>NUCLEOTIDE SEQUENCE [LARGE SCALE GENOMIC DNA]</scope>
</reference>
<dbReference type="EMBL" id="EAAA01002055">
    <property type="status" value="NOT_ANNOTATED_CDS"/>
    <property type="molecule type" value="Genomic_DNA"/>
</dbReference>
<reference evidence="1" key="4">
    <citation type="submission" date="2025-09" db="UniProtKB">
        <authorList>
            <consortium name="Ensembl"/>
        </authorList>
    </citation>
    <scope>IDENTIFICATION</scope>
</reference>
<dbReference type="InParanoid" id="H2XQC7"/>
<evidence type="ECO:0000313" key="1">
    <source>
        <dbReference type="Ensembl" id="ENSCINP00000031861.1"/>
    </source>
</evidence>
<keyword evidence="2" id="KW-1185">Reference proteome</keyword>
<dbReference type="HOGENOM" id="CLU_2960017_0_0_1"/>
<protein>
    <submittedName>
        <fullName evidence="1">Uncharacterized protein</fullName>
    </submittedName>
</protein>
<sequence>MQRLVRINLHATRASPVAVKNTGHFNSTAEIKKVGRRRWDTFSFHFLFPFGSKKTFREL</sequence>
<accession>H2XQC7</accession>
<organism evidence="1 2">
    <name type="scientific">Ciona intestinalis</name>
    <name type="common">Transparent sea squirt</name>
    <name type="synonym">Ascidia intestinalis</name>
    <dbReference type="NCBI Taxonomy" id="7719"/>
    <lineage>
        <taxon>Eukaryota</taxon>
        <taxon>Metazoa</taxon>
        <taxon>Chordata</taxon>
        <taxon>Tunicata</taxon>
        <taxon>Ascidiacea</taxon>
        <taxon>Phlebobranchia</taxon>
        <taxon>Cionidae</taxon>
        <taxon>Ciona</taxon>
    </lineage>
</organism>